<feature type="region of interest" description="Disordered" evidence="2">
    <location>
        <begin position="44"/>
        <end position="65"/>
    </location>
</feature>
<proteinExistence type="predicted"/>
<dbReference type="OrthoDB" id="9805504at2"/>
<dbReference type="GO" id="GO:0009307">
    <property type="term" value="P:DNA restriction-modification system"/>
    <property type="evidence" value="ECO:0007669"/>
    <property type="project" value="InterPro"/>
</dbReference>
<dbReference type="EMBL" id="CP032125">
    <property type="protein sequence ID" value="AXX97357.1"/>
    <property type="molecule type" value="Genomic_DNA"/>
</dbReference>
<evidence type="ECO:0000256" key="2">
    <source>
        <dbReference type="SAM" id="MobiDB-lite"/>
    </source>
</evidence>
<keyword evidence="3" id="KW-0812">Transmembrane</keyword>
<feature type="coiled-coil region" evidence="1">
    <location>
        <begin position="141"/>
        <end position="168"/>
    </location>
</feature>
<keyword evidence="3" id="KW-0472">Membrane</keyword>
<gene>
    <name evidence="5" type="ORF">BAR1_05085</name>
</gene>
<dbReference type="GO" id="GO:0004519">
    <property type="term" value="F:endonuclease activity"/>
    <property type="evidence" value="ECO:0007669"/>
    <property type="project" value="InterPro"/>
</dbReference>
<dbReference type="GO" id="GO:0003677">
    <property type="term" value="F:DNA binding"/>
    <property type="evidence" value="ECO:0007669"/>
    <property type="project" value="InterPro"/>
</dbReference>
<sequence length="435" mass="50939">MEEIAPIIIIIGGITLAVLWSMNGAKRAKIDDLEKRNEYQRKTSQKEIERLNSAQNEHNRKTQEKHIKRIRELKVETKRLADINHKTTANLTKLSERQRGLLAIIEEKNSHFPWLATAFSDYQDYLGKMDAALLLSKKRPAPKAVEKIKEATRRASNAEKRFRSLKYRIDFYEKYFPWIMDVTGDSLEEFLNAQEAIVSPPLESQNDDPVRNMLSQQEYAAFSTAERNQLALDRWKSKRKSNWEIGRMYERYIGYLYEEQGNRVEYFGAIKGLDDLGRDLIVRKSGETMIVQCKYWAKEKTIHEKHIFQLFGTVVEHIARTNSNGESLPLFETFTQLSDIRPVFVTSTVLSERAKEFAALLKVEVRESVPFGDYPIIKCNISKRNGERVYHLPFDQQYDRTVIEPEEGEFYAWTTDEAEKQGFRRAHRWRPERGD</sequence>
<keyword evidence="6" id="KW-1185">Reference proteome</keyword>
<keyword evidence="1" id="KW-0175">Coiled coil</keyword>
<dbReference type="InterPro" id="IPR011335">
    <property type="entry name" value="Restrct_endonuc-II-like"/>
</dbReference>
<dbReference type="AlphaFoldDB" id="A0A347UES9"/>
<evidence type="ECO:0000259" key="4">
    <source>
        <dbReference type="Pfam" id="PF04471"/>
    </source>
</evidence>
<accession>A0A347UES9</accession>
<evidence type="ECO:0000256" key="1">
    <source>
        <dbReference type="SAM" id="Coils"/>
    </source>
</evidence>
<reference evidence="5 6" key="1">
    <citation type="submission" date="2018-09" db="EMBL/GenBank/DDBJ databases">
        <title>Profundibacter amoris BAR1 gen. nov., sp. nov., a new member of the Roseobacter clade isolated at Lokis Castle Vent Field on the Arctic Mid-Oceanic Ridge.</title>
        <authorList>
            <person name="Le Moine Bauer S."/>
            <person name="Sjoeberg A.G."/>
            <person name="L'Haridon S."/>
            <person name="Stokke R."/>
            <person name="Roalkvam I."/>
            <person name="Steen I.H."/>
            <person name="Dahle H."/>
        </authorList>
    </citation>
    <scope>NUCLEOTIDE SEQUENCE [LARGE SCALE GENOMIC DNA]</scope>
    <source>
        <strain evidence="5 6">BAR1</strain>
    </source>
</reference>
<organism evidence="5 6">
    <name type="scientific">Profundibacter amoris</name>
    <dbReference type="NCBI Taxonomy" id="2171755"/>
    <lineage>
        <taxon>Bacteria</taxon>
        <taxon>Pseudomonadati</taxon>
        <taxon>Pseudomonadota</taxon>
        <taxon>Alphaproteobacteria</taxon>
        <taxon>Rhodobacterales</taxon>
        <taxon>Paracoccaceae</taxon>
        <taxon>Profundibacter</taxon>
    </lineage>
</organism>
<dbReference type="Pfam" id="PF04471">
    <property type="entry name" value="Mrr_cat"/>
    <property type="match status" value="1"/>
</dbReference>
<feature type="transmembrane region" description="Helical" evidence="3">
    <location>
        <begin position="6"/>
        <end position="25"/>
    </location>
</feature>
<name>A0A347UES9_9RHOB</name>
<evidence type="ECO:0000256" key="3">
    <source>
        <dbReference type="SAM" id="Phobius"/>
    </source>
</evidence>
<evidence type="ECO:0000313" key="6">
    <source>
        <dbReference type="Proteomes" id="UP000261704"/>
    </source>
</evidence>
<dbReference type="RefSeq" id="WP_118942014.1">
    <property type="nucleotide sequence ID" value="NZ_CP032125.1"/>
</dbReference>
<dbReference type="InterPro" id="IPR007560">
    <property type="entry name" value="Restrct_endonuc_IV_Mrr"/>
</dbReference>
<keyword evidence="3" id="KW-1133">Transmembrane helix</keyword>
<dbReference type="Proteomes" id="UP000261704">
    <property type="component" value="Chromosome"/>
</dbReference>
<protein>
    <recommendedName>
        <fullName evidence="4">Restriction endonuclease type IV Mrr domain-containing protein</fullName>
    </recommendedName>
</protein>
<dbReference type="KEGG" id="pamo:BAR1_05085"/>
<dbReference type="SUPFAM" id="SSF52980">
    <property type="entry name" value="Restriction endonuclease-like"/>
    <property type="match status" value="1"/>
</dbReference>
<feature type="domain" description="Restriction endonuclease type IV Mrr" evidence="4">
    <location>
        <begin position="247"/>
        <end position="318"/>
    </location>
</feature>
<evidence type="ECO:0000313" key="5">
    <source>
        <dbReference type="EMBL" id="AXX97357.1"/>
    </source>
</evidence>